<keyword evidence="1" id="KW-0812">Transmembrane</keyword>
<dbReference type="EMBL" id="JAQIFT010000040">
    <property type="protein sequence ID" value="MDA3731737.1"/>
    <property type="molecule type" value="Genomic_DNA"/>
</dbReference>
<keyword evidence="1" id="KW-0472">Membrane</keyword>
<reference evidence="2" key="1">
    <citation type="journal article" date="2023" name="Int. J. Syst. Evol. Microbiol.">
        <title>&lt;i&gt;Holtiella tumoricola&lt;/i&gt; gen. nov. sp. nov., isolated from a human clinical sample.</title>
        <authorList>
            <person name="Allen-Vercoe E."/>
            <person name="Daigneault M.C."/>
            <person name="Vancuren S.J."/>
            <person name="Cochrane K."/>
            <person name="O'Neal L.L."/>
            <person name="Sankaranarayanan K."/>
            <person name="Lawson P.A."/>
        </authorList>
    </citation>
    <scope>NUCLEOTIDE SEQUENCE</scope>
    <source>
        <strain evidence="2">CC70A</strain>
    </source>
</reference>
<dbReference type="RefSeq" id="WP_053983530.1">
    <property type="nucleotide sequence ID" value="NZ_JAQIFT010000040.1"/>
</dbReference>
<gene>
    <name evidence="2" type="ORF">PBV87_09630</name>
</gene>
<feature type="transmembrane region" description="Helical" evidence="1">
    <location>
        <begin position="104"/>
        <end position="125"/>
    </location>
</feature>
<comment type="caution">
    <text evidence="2">The sequence shown here is derived from an EMBL/GenBank/DDBJ whole genome shotgun (WGS) entry which is preliminary data.</text>
</comment>
<evidence type="ECO:0000313" key="3">
    <source>
        <dbReference type="Proteomes" id="UP001169242"/>
    </source>
</evidence>
<accession>A0AA42DM87</accession>
<organism evidence="2 3">
    <name type="scientific">Holtiella tumoricola</name>
    <dbReference type="NCBI Taxonomy" id="3018743"/>
    <lineage>
        <taxon>Bacteria</taxon>
        <taxon>Bacillati</taxon>
        <taxon>Bacillota</taxon>
        <taxon>Clostridia</taxon>
        <taxon>Lachnospirales</taxon>
        <taxon>Cellulosilyticaceae</taxon>
        <taxon>Holtiella</taxon>
    </lineage>
</organism>
<feature type="transmembrane region" description="Helical" evidence="1">
    <location>
        <begin position="68"/>
        <end position="92"/>
    </location>
</feature>
<keyword evidence="1" id="KW-1133">Transmembrane helix</keyword>
<name>A0AA42DM87_9FIRM</name>
<evidence type="ECO:0000313" key="2">
    <source>
        <dbReference type="EMBL" id="MDA3731737.1"/>
    </source>
</evidence>
<evidence type="ECO:0000256" key="1">
    <source>
        <dbReference type="SAM" id="Phobius"/>
    </source>
</evidence>
<keyword evidence="3" id="KW-1185">Reference proteome</keyword>
<sequence length="126" mass="14021">MIKVCPKCGYQNDEDAIYCLQCLEDLKNVLPGEEVKINSTEFTGYNTNNMSPLGHSLQYEHYNDDVSIGAWIGISIALGIPIINIIVLIWILTSSSTNRTLKNYAIAQFILMCIGIVLTGLLLLIR</sequence>
<dbReference type="AlphaFoldDB" id="A0AA42DM87"/>
<proteinExistence type="predicted"/>
<protein>
    <submittedName>
        <fullName evidence="2">Zinc ribbon domain-containing protein</fullName>
    </submittedName>
</protein>
<dbReference type="Proteomes" id="UP001169242">
    <property type="component" value="Unassembled WGS sequence"/>
</dbReference>